<dbReference type="EMBL" id="CACRXK020009788">
    <property type="protein sequence ID" value="CAB4017960.1"/>
    <property type="molecule type" value="Genomic_DNA"/>
</dbReference>
<accession>A0A6S7IMN4</accession>
<sequence>NMCFSELTLAGDELHDYLHNTGVVSQSSVPLFDQTNPSTSKNQASQQPPRVSTAVDNRISLEIIPNKCSIKGGCSFILHAKKALQGGIFHVKFGNYGTCKASGSGNEYLHGLEDIPPALRRGTHLVDVQVSDETGKIIDTIIFQYEDHEATERAHTLRSKGLRSSDGSNPPNERLKPTEKSSDSDGYTGSPEKKPRNVPIDMTMLMYLCDEMAAEGDEHFFSALIKLRIMAAVLENHSGYYKDFAETARENGHNKLAETIETSSRELSCGLHMEALTFGKLHDAVQEERSLSKSDSINSSDSDDNSNPCSSDYDGDCDSEDDQSMNKSVNENEDDTDAVLGGCESQNYDRLNEETNSKNDVIIYEPEPVADSLADGQCCTNGNLKGNGDKTDAVLGSCNSHCYGNLNEEKNSVNVPEPVTRASLKREPEPVTIDVEKEEHIFEDEDNEDFSLYLLGREEETVACVDNKTTDSGCCPHLTELGKIDVQWKERCEESMVKLEELIGISDTGKSSFTQYARRRKLNDTKMD</sequence>
<name>A0A6S7IMN4_PARCT</name>
<proteinExistence type="predicted"/>
<comment type="caution">
    <text evidence="2">The sequence shown here is derived from an EMBL/GenBank/DDBJ whole genome shotgun (WGS) entry which is preliminary data.</text>
</comment>
<dbReference type="AlphaFoldDB" id="A0A6S7IMN4"/>
<reference evidence="2" key="1">
    <citation type="submission" date="2020-04" db="EMBL/GenBank/DDBJ databases">
        <authorList>
            <person name="Alioto T."/>
            <person name="Alioto T."/>
            <person name="Gomez Garrido J."/>
        </authorList>
    </citation>
    <scope>NUCLEOTIDE SEQUENCE</scope>
    <source>
        <strain evidence="2">A484AB</strain>
    </source>
</reference>
<dbReference type="Proteomes" id="UP001152795">
    <property type="component" value="Unassembled WGS sequence"/>
</dbReference>
<evidence type="ECO:0000313" key="3">
    <source>
        <dbReference type="Proteomes" id="UP001152795"/>
    </source>
</evidence>
<gene>
    <name evidence="2" type="ORF">PACLA_8A028079</name>
</gene>
<feature type="region of interest" description="Disordered" evidence="1">
    <location>
        <begin position="287"/>
        <end position="339"/>
    </location>
</feature>
<keyword evidence="3" id="KW-1185">Reference proteome</keyword>
<feature type="compositionally biased region" description="Basic and acidic residues" evidence="1">
    <location>
        <begin position="173"/>
        <end position="183"/>
    </location>
</feature>
<feature type="non-terminal residue" evidence="2">
    <location>
        <position position="1"/>
    </location>
</feature>
<feature type="region of interest" description="Disordered" evidence="1">
    <location>
        <begin position="29"/>
        <end position="51"/>
    </location>
</feature>
<feature type="compositionally biased region" description="Polar residues" evidence="1">
    <location>
        <begin position="29"/>
        <end position="50"/>
    </location>
</feature>
<feature type="compositionally biased region" description="Low complexity" evidence="1">
    <location>
        <begin position="293"/>
        <end position="312"/>
    </location>
</feature>
<evidence type="ECO:0000313" key="2">
    <source>
        <dbReference type="EMBL" id="CAB4017960.1"/>
    </source>
</evidence>
<evidence type="ECO:0000256" key="1">
    <source>
        <dbReference type="SAM" id="MobiDB-lite"/>
    </source>
</evidence>
<feature type="region of interest" description="Disordered" evidence="1">
    <location>
        <begin position="153"/>
        <end position="196"/>
    </location>
</feature>
<organism evidence="2 3">
    <name type="scientific">Paramuricea clavata</name>
    <name type="common">Red gorgonian</name>
    <name type="synonym">Violescent sea-whip</name>
    <dbReference type="NCBI Taxonomy" id="317549"/>
    <lineage>
        <taxon>Eukaryota</taxon>
        <taxon>Metazoa</taxon>
        <taxon>Cnidaria</taxon>
        <taxon>Anthozoa</taxon>
        <taxon>Octocorallia</taxon>
        <taxon>Malacalcyonacea</taxon>
        <taxon>Plexauridae</taxon>
        <taxon>Paramuricea</taxon>
    </lineage>
</organism>
<protein>
    <submittedName>
        <fullName evidence="2">Uncharacterized protein</fullName>
    </submittedName>
</protein>
<feature type="compositionally biased region" description="Acidic residues" evidence="1">
    <location>
        <begin position="313"/>
        <end position="323"/>
    </location>
</feature>
<feature type="non-terminal residue" evidence="2">
    <location>
        <position position="528"/>
    </location>
</feature>